<name>A0A0N4UUR1_ENTVE</name>
<keyword evidence="7 11" id="KW-1133">Transmembrane helix</keyword>
<accession>A0A0N4UUR1</accession>
<dbReference type="InterPro" id="IPR050271">
    <property type="entry name" value="UDP-glycosyltransferase"/>
</dbReference>
<dbReference type="PROSITE" id="PS00375">
    <property type="entry name" value="UDPGT"/>
    <property type="match status" value="1"/>
</dbReference>
<organism evidence="14">
    <name type="scientific">Enterobius vermicularis</name>
    <name type="common">Human pinworm</name>
    <dbReference type="NCBI Taxonomy" id="51028"/>
    <lineage>
        <taxon>Eukaryota</taxon>
        <taxon>Metazoa</taxon>
        <taxon>Ecdysozoa</taxon>
        <taxon>Nematoda</taxon>
        <taxon>Chromadorea</taxon>
        <taxon>Rhabditida</taxon>
        <taxon>Spirurina</taxon>
        <taxon>Oxyuridomorpha</taxon>
        <taxon>Oxyuroidea</taxon>
        <taxon>Oxyuridae</taxon>
        <taxon>Enterobius</taxon>
    </lineage>
</organism>
<evidence type="ECO:0000256" key="8">
    <source>
        <dbReference type="ARBA" id="ARBA00023136"/>
    </source>
</evidence>
<keyword evidence="4 10" id="KW-0808">Transferase</keyword>
<dbReference type="Gene3D" id="3.40.50.2000">
    <property type="entry name" value="Glycogen Phosphorylase B"/>
    <property type="match status" value="1"/>
</dbReference>
<protein>
    <recommendedName>
        <fullName evidence="11">UDP-glucuronosyltransferase</fullName>
        <ecNumber evidence="11">2.4.1.17</ecNumber>
    </recommendedName>
</protein>
<dbReference type="PANTHER" id="PTHR48043">
    <property type="entry name" value="EG:EG0003.4 PROTEIN-RELATED"/>
    <property type="match status" value="1"/>
</dbReference>
<keyword evidence="8 11" id="KW-0472">Membrane</keyword>
<dbReference type="PANTHER" id="PTHR48043:SF23">
    <property type="entry name" value="UDP-GLUCURONOSYLTRANSFERASE"/>
    <property type="match status" value="1"/>
</dbReference>
<feature type="chain" id="PRO_5043073170" description="UDP-glucuronosyltransferase" evidence="11">
    <location>
        <begin position="22"/>
        <end position="342"/>
    </location>
</feature>
<dbReference type="WBParaSite" id="EVEC_0000114401-mRNA-1">
    <property type="protein sequence ID" value="EVEC_0000114401-mRNA-1"/>
    <property type="gene ID" value="EVEC_0000114401"/>
</dbReference>
<evidence type="ECO:0000256" key="9">
    <source>
        <dbReference type="ARBA" id="ARBA00047475"/>
    </source>
</evidence>
<comment type="catalytic activity">
    <reaction evidence="9 11">
        <text>glucuronate acceptor + UDP-alpha-D-glucuronate = acceptor beta-D-glucuronoside + UDP + H(+)</text>
        <dbReference type="Rhea" id="RHEA:21032"/>
        <dbReference type="ChEBI" id="CHEBI:15378"/>
        <dbReference type="ChEBI" id="CHEBI:58052"/>
        <dbReference type="ChEBI" id="CHEBI:58223"/>
        <dbReference type="ChEBI" id="CHEBI:132367"/>
        <dbReference type="ChEBI" id="CHEBI:132368"/>
        <dbReference type="EC" id="2.4.1.17"/>
    </reaction>
</comment>
<dbReference type="STRING" id="51028.A0A0N4UUR1"/>
<dbReference type="GO" id="GO:0016020">
    <property type="term" value="C:membrane"/>
    <property type="evidence" value="ECO:0007669"/>
    <property type="project" value="UniProtKB-SubCell"/>
</dbReference>
<dbReference type="AlphaFoldDB" id="A0A0N4UUR1"/>
<keyword evidence="6 11" id="KW-0732">Signal</keyword>
<comment type="similarity">
    <text evidence="2 10">Belongs to the UDP-glycosyltransferase family.</text>
</comment>
<evidence type="ECO:0000313" key="14">
    <source>
        <dbReference type="WBParaSite" id="EVEC_0000114401-mRNA-1"/>
    </source>
</evidence>
<comment type="subcellular location">
    <subcellularLocation>
        <location evidence="1 11">Membrane</location>
        <topology evidence="1 11">Single-pass membrane protein</topology>
    </subcellularLocation>
</comment>
<reference evidence="14" key="1">
    <citation type="submission" date="2017-02" db="UniProtKB">
        <authorList>
            <consortium name="WormBaseParasite"/>
        </authorList>
    </citation>
    <scope>IDENTIFICATION</scope>
</reference>
<evidence type="ECO:0000256" key="11">
    <source>
        <dbReference type="RuleBase" id="RU362059"/>
    </source>
</evidence>
<gene>
    <name evidence="12" type="ORF">EVEC_LOCUS852</name>
</gene>
<evidence type="ECO:0000256" key="5">
    <source>
        <dbReference type="ARBA" id="ARBA00022692"/>
    </source>
</evidence>
<dbReference type="Proteomes" id="UP000274131">
    <property type="component" value="Unassembled WGS sequence"/>
</dbReference>
<feature type="transmembrane region" description="Helical" evidence="11">
    <location>
        <begin position="299"/>
        <end position="324"/>
    </location>
</feature>
<sequence length="342" mass="38629">MFKFYSLFFLLLISIGTETQGYKILCFCPQFGGSHIAFISHIADILVDAGHDVVMHLSSKFAELFVKTCGQLNAQKELLKRLKAEKYDLAIAEVFDACSWKSAIANRTKLILVSFGSMVNSSDMPQEMKDNVLKTFAQFPEILFIWKYESDDLDINNYKNVILSKWTPQNDLLNDPRMIAFVTHGGLNSVIESLSRGVPMITVPLFAEQKHNAAMVRRAHVGITISADHLANSEKFVASLSTILNDISYAANAKRMSRMIAKKPMKPRETLIKYAEFAAEFGNLPHLDPVGRKMPFYKLYLLDIIIPLLLLIMLLFAAVLFAIYKIVIVTLRHITVTKNKTE</sequence>
<keyword evidence="3 10" id="KW-0328">Glycosyltransferase</keyword>
<feature type="signal peptide" evidence="11">
    <location>
        <begin position="1"/>
        <end position="21"/>
    </location>
</feature>
<dbReference type="InterPro" id="IPR002213">
    <property type="entry name" value="UDP_glucos_trans"/>
</dbReference>
<dbReference type="EC" id="2.4.1.17" evidence="11"/>
<evidence type="ECO:0000256" key="10">
    <source>
        <dbReference type="RuleBase" id="RU003718"/>
    </source>
</evidence>
<evidence type="ECO:0000256" key="4">
    <source>
        <dbReference type="ARBA" id="ARBA00022679"/>
    </source>
</evidence>
<dbReference type="Pfam" id="PF00201">
    <property type="entry name" value="UDPGT"/>
    <property type="match status" value="1"/>
</dbReference>
<evidence type="ECO:0000256" key="7">
    <source>
        <dbReference type="ARBA" id="ARBA00022989"/>
    </source>
</evidence>
<dbReference type="FunFam" id="3.40.50.2000:FF:000038">
    <property type="entry name" value="UDP-GlucuronosylTransferase"/>
    <property type="match status" value="1"/>
</dbReference>
<dbReference type="CDD" id="cd03784">
    <property type="entry name" value="GT1_Gtf-like"/>
    <property type="match status" value="1"/>
</dbReference>
<evidence type="ECO:0000256" key="2">
    <source>
        <dbReference type="ARBA" id="ARBA00009995"/>
    </source>
</evidence>
<keyword evidence="5 11" id="KW-0812">Transmembrane</keyword>
<dbReference type="GO" id="GO:0015020">
    <property type="term" value="F:glucuronosyltransferase activity"/>
    <property type="evidence" value="ECO:0007669"/>
    <property type="project" value="UniProtKB-EC"/>
</dbReference>
<dbReference type="OrthoDB" id="5835829at2759"/>
<evidence type="ECO:0000256" key="6">
    <source>
        <dbReference type="ARBA" id="ARBA00022729"/>
    </source>
</evidence>
<evidence type="ECO:0000313" key="13">
    <source>
        <dbReference type="Proteomes" id="UP000274131"/>
    </source>
</evidence>
<reference evidence="12 13" key="2">
    <citation type="submission" date="2018-10" db="EMBL/GenBank/DDBJ databases">
        <authorList>
            <consortium name="Pathogen Informatics"/>
        </authorList>
    </citation>
    <scope>NUCLEOTIDE SEQUENCE [LARGE SCALE GENOMIC DNA]</scope>
</reference>
<dbReference type="InterPro" id="IPR035595">
    <property type="entry name" value="UDP_glycos_trans_CS"/>
</dbReference>
<keyword evidence="13" id="KW-1185">Reference proteome</keyword>
<evidence type="ECO:0000256" key="3">
    <source>
        <dbReference type="ARBA" id="ARBA00022676"/>
    </source>
</evidence>
<proteinExistence type="inferred from homology"/>
<evidence type="ECO:0000313" key="12">
    <source>
        <dbReference type="EMBL" id="VDD85709.1"/>
    </source>
</evidence>
<dbReference type="SUPFAM" id="SSF53756">
    <property type="entry name" value="UDP-Glycosyltransferase/glycogen phosphorylase"/>
    <property type="match status" value="1"/>
</dbReference>
<evidence type="ECO:0000256" key="1">
    <source>
        <dbReference type="ARBA" id="ARBA00004167"/>
    </source>
</evidence>
<dbReference type="EMBL" id="UXUI01007143">
    <property type="protein sequence ID" value="VDD85709.1"/>
    <property type="molecule type" value="Genomic_DNA"/>
</dbReference>